<reference evidence="1" key="1">
    <citation type="submission" date="2022-07" db="EMBL/GenBank/DDBJ databases">
        <title>Evaluation of T. orientalis genome assembly methods using nanopore sequencing and analysis of variation between genomes.</title>
        <authorList>
            <person name="Yam J."/>
            <person name="Micallef M.L."/>
            <person name="Liu M."/>
            <person name="Djordjevic S.P."/>
            <person name="Bogema D.R."/>
            <person name="Jenkins C."/>
        </authorList>
    </citation>
    <scope>NUCLEOTIDE SEQUENCE</scope>
    <source>
        <strain evidence="1">Goon Nure</strain>
    </source>
</reference>
<gene>
    <name evidence="1" type="ORF">MACK_003575</name>
</gene>
<dbReference type="EMBL" id="CP056071">
    <property type="protein sequence ID" value="UVC49952.1"/>
    <property type="molecule type" value="Genomic_DNA"/>
</dbReference>
<evidence type="ECO:0000313" key="2">
    <source>
        <dbReference type="Proteomes" id="UP000244811"/>
    </source>
</evidence>
<evidence type="ECO:0000313" key="1">
    <source>
        <dbReference type="EMBL" id="UVC49952.1"/>
    </source>
</evidence>
<name>A0A976SJF8_THEOR</name>
<dbReference type="Proteomes" id="UP000244811">
    <property type="component" value="Chromosome 2"/>
</dbReference>
<proteinExistence type="predicted"/>
<accession>A0A976SJF8</accession>
<sequence length="19" mass="2173">MTINYLNKLSCVLTDSLML</sequence>
<organism evidence="1 2">
    <name type="scientific">Theileria orientalis</name>
    <dbReference type="NCBI Taxonomy" id="68886"/>
    <lineage>
        <taxon>Eukaryota</taxon>
        <taxon>Sar</taxon>
        <taxon>Alveolata</taxon>
        <taxon>Apicomplexa</taxon>
        <taxon>Aconoidasida</taxon>
        <taxon>Piroplasmida</taxon>
        <taxon>Theileriidae</taxon>
        <taxon>Theileria</taxon>
    </lineage>
</organism>
<dbReference type="AlphaFoldDB" id="A0A976SJF8"/>
<protein>
    <submittedName>
        <fullName evidence="1">Uncharacterized protein</fullName>
    </submittedName>
</protein>